<protein>
    <submittedName>
        <fullName evidence="3">ATP-binding protein</fullName>
    </submittedName>
</protein>
<dbReference type="InterPro" id="IPR049514">
    <property type="entry name" value="Fic-like_C"/>
</dbReference>
<dbReference type="RefSeq" id="WP_369344251.1">
    <property type="nucleotide sequence ID" value="NZ_CP129674.1"/>
</dbReference>
<dbReference type="GO" id="GO:0005524">
    <property type="term" value="F:ATP binding"/>
    <property type="evidence" value="ECO:0007669"/>
    <property type="project" value="UniProtKB-KW"/>
</dbReference>
<dbReference type="KEGG" id="baqk:QN215_00765"/>
<gene>
    <name evidence="3" type="ORF">QN215_00765</name>
</gene>
<evidence type="ECO:0000313" key="3">
    <source>
        <dbReference type="EMBL" id="XDS44707.1"/>
    </source>
</evidence>
<dbReference type="Gene3D" id="3.30.950.30">
    <property type="entry name" value="Schlafen, AAA domain"/>
    <property type="match status" value="1"/>
</dbReference>
<proteinExistence type="predicted"/>
<feature type="domain" description="Schlafen AlbA-2" evidence="1">
    <location>
        <begin position="18"/>
        <end position="137"/>
    </location>
</feature>
<accession>A0AB39U6Y5</accession>
<dbReference type="Gene3D" id="3.30.565.60">
    <property type="match status" value="1"/>
</dbReference>
<dbReference type="InterPro" id="IPR038461">
    <property type="entry name" value="Schlafen_AlbA_2_dom_sf"/>
</dbReference>
<dbReference type="Pfam" id="PF04326">
    <property type="entry name" value="SLFN_AlbA_2"/>
    <property type="match status" value="1"/>
</dbReference>
<dbReference type="Pfam" id="PF13749">
    <property type="entry name" value="HATPase_c_4"/>
    <property type="match status" value="1"/>
</dbReference>
<evidence type="ECO:0000259" key="1">
    <source>
        <dbReference type="Pfam" id="PF04326"/>
    </source>
</evidence>
<organism evidence="3">
    <name type="scientific">Bifidobacterium aquikefiricola</name>
    <dbReference type="NCBI Taxonomy" id="3059038"/>
    <lineage>
        <taxon>Bacteria</taxon>
        <taxon>Bacillati</taxon>
        <taxon>Actinomycetota</taxon>
        <taxon>Actinomycetes</taxon>
        <taxon>Bifidobacteriales</taxon>
        <taxon>Bifidobacteriaceae</taxon>
        <taxon>Bifidobacterium</taxon>
    </lineage>
</organism>
<dbReference type="EMBL" id="CP129674">
    <property type="protein sequence ID" value="XDS44707.1"/>
    <property type="molecule type" value="Genomic_DNA"/>
</dbReference>
<dbReference type="InterPro" id="IPR038475">
    <property type="entry name" value="RecG_C_sf"/>
</dbReference>
<feature type="domain" description="Filamentation induced by cAMP protein Fic-like C-terminal" evidence="2">
    <location>
        <begin position="436"/>
        <end position="484"/>
    </location>
</feature>
<keyword evidence="3" id="KW-0067">ATP-binding</keyword>
<dbReference type="Pfam" id="PF21247">
    <property type="entry name" value="Fic-like_C"/>
    <property type="match status" value="1"/>
</dbReference>
<sequence length="503" mass="56202">MSSELEEVVRSVIRGQCETQTLEIKAANNGAPRVHDTLSSFSNQNDGGIILFGIDEGNGFAICGVYDAQDLQKKLHGQCEAMTPRVRPVFDVAQVDGRTVVAMYITGQAMSERPVYRTIKGIPEGSYTRIGDADVHMTATELYEIQAFKEGRRDDVDVDELASAAMLDSSKVSRFIDAAAIERPLLGRRSHEEMLSLSGIVRDGKPTLAGMMALGDYPQQVYPNLCVTAIAVNGTELLHHDSGERFVDNKRYEGTIDEMIEGVMGFVARNSKTKVVIRDGKRVDVPQYPQTAVREIIVNALMHRDYGPYCNGTPIRLVLFTDRLECWNPGGIYGGQSINELGIANMPTRNPTLVSILEIEKIAKNRHTGIPVIRDEARSYRLREPEFIDHKGSFLVRLFNEAASNHDIAHANATDRRQAKTRSGQTIQDILDYCSQPRSAQEIADSLGYNMQYVRKRYIRPMIDDGRLSLTMPDKPQSKFQRYQSSKLITRVRFPSPAPRCAV</sequence>
<keyword evidence="3" id="KW-0547">Nucleotide-binding</keyword>
<name>A0AB39U6Y5_9BIFI</name>
<dbReference type="PANTHER" id="PTHR30595">
    <property type="entry name" value="GLPR-RELATED TRANSCRIPTIONAL REPRESSOR"/>
    <property type="match status" value="1"/>
</dbReference>
<evidence type="ECO:0000259" key="2">
    <source>
        <dbReference type="Pfam" id="PF21247"/>
    </source>
</evidence>
<dbReference type="AlphaFoldDB" id="A0AB39U6Y5"/>
<reference evidence="3" key="1">
    <citation type="submission" date="2023-07" db="EMBL/GenBank/DDBJ databases">
        <title>Bifidobacterium aquikefiriaerophilum sp. nov. and Bifidobacterium eccum sp. nov., isolated from water kefir.</title>
        <authorList>
            <person name="Breselge S."/>
            <person name="Bellassi P."/>
            <person name="Barcenilla C."/>
            <person name="Alvarez-Ordonez A."/>
            <person name="Morelli L."/>
            <person name="Cotter P.D."/>
        </authorList>
    </citation>
    <scope>NUCLEOTIDE SEQUENCE</scope>
    <source>
        <strain evidence="3">WK041_4_12</strain>
    </source>
</reference>
<dbReference type="InterPro" id="IPR007421">
    <property type="entry name" value="Schlafen_AlbA_2_dom"/>
</dbReference>
<dbReference type="PANTHER" id="PTHR30595:SF6">
    <property type="entry name" value="SCHLAFEN ALBA-2 DOMAIN-CONTAINING PROTEIN"/>
    <property type="match status" value="1"/>
</dbReference>